<comment type="caution">
    <text evidence="1">The sequence shown here is derived from an EMBL/GenBank/DDBJ whole genome shotgun (WGS) entry which is preliminary data.</text>
</comment>
<reference evidence="1 2" key="1">
    <citation type="submission" date="2023-08" db="EMBL/GenBank/DDBJ databases">
        <title>Draft genome sequence of Algoriphagus taiwanensis.</title>
        <authorList>
            <person name="Takatani N."/>
            <person name="Hosokawa M."/>
            <person name="Sawabe T."/>
        </authorList>
    </citation>
    <scope>NUCLEOTIDE SEQUENCE [LARGE SCALE GENOMIC DNA]</scope>
    <source>
        <strain evidence="1 2">JCM 19755</strain>
    </source>
</reference>
<sequence>MKIDYNERRFKIVQTLGSGELDPNQIFVYRQEGEMLTCSYTGKGILKGHILGKVDPKDGSLVFTYHQLNDRGELSSGICRSTPTFSESQKIILHEQWEWLSGKKGVGESILEEI</sequence>
<evidence type="ECO:0000313" key="1">
    <source>
        <dbReference type="EMBL" id="GMQ35505.1"/>
    </source>
</evidence>
<dbReference type="Pfam" id="PF26421">
    <property type="entry name" value="Avidin_like"/>
    <property type="match status" value="1"/>
</dbReference>
<dbReference type="Proteomes" id="UP001307705">
    <property type="component" value="Unassembled WGS sequence"/>
</dbReference>
<dbReference type="InterPro" id="IPR058595">
    <property type="entry name" value="Avidin-like"/>
</dbReference>
<evidence type="ECO:0000313" key="2">
    <source>
        <dbReference type="Proteomes" id="UP001307705"/>
    </source>
</evidence>
<protein>
    <recommendedName>
        <fullName evidence="3">N-acetylglutamate synthase</fullName>
    </recommendedName>
</protein>
<evidence type="ECO:0008006" key="3">
    <source>
        <dbReference type="Google" id="ProtNLM"/>
    </source>
</evidence>
<proteinExistence type="predicted"/>
<dbReference type="RefSeq" id="WP_338230331.1">
    <property type="nucleotide sequence ID" value="NZ_BTPE01000020.1"/>
</dbReference>
<name>A0ABQ6Q757_9BACT</name>
<gene>
    <name evidence="1" type="ORF">Ataiwa_37780</name>
</gene>
<accession>A0ABQ6Q757</accession>
<dbReference type="EMBL" id="BTPE01000020">
    <property type="protein sequence ID" value="GMQ35505.1"/>
    <property type="molecule type" value="Genomic_DNA"/>
</dbReference>
<keyword evidence="2" id="KW-1185">Reference proteome</keyword>
<organism evidence="1 2">
    <name type="scientific">Algoriphagus taiwanensis</name>
    <dbReference type="NCBI Taxonomy" id="1445656"/>
    <lineage>
        <taxon>Bacteria</taxon>
        <taxon>Pseudomonadati</taxon>
        <taxon>Bacteroidota</taxon>
        <taxon>Cytophagia</taxon>
        <taxon>Cytophagales</taxon>
        <taxon>Cyclobacteriaceae</taxon>
        <taxon>Algoriphagus</taxon>
    </lineage>
</organism>